<dbReference type="Pfam" id="PF17189">
    <property type="entry name" value="Glyco_hydro_30C"/>
    <property type="match status" value="1"/>
</dbReference>
<dbReference type="GO" id="GO:0016020">
    <property type="term" value="C:membrane"/>
    <property type="evidence" value="ECO:0007669"/>
    <property type="project" value="GOC"/>
</dbReference>
<evidence type="ECO:0000259" key="6">
    <source>
        <dbReference type="SMART" id="SM00458"/>
    </source>
</evidence>
<comment type="similarity">
    <text evidence="1 4">Belongs to the glycosyl hydrolase 30 family.</text>
</comment>
<accession>A0A919NLR1</accession>
<dbReference type="InterPro" id="IPR033453">
    <property type="entry name" value="Glyco_hydro_30_TIM-barrel"/>
</dbReference>
<dbReference type="EMBL" id="BOMY01000021">
    <property type="protein sequence ID" value="GIF20147.1"/>
    <property type="molecule type" value="Genomic_DNA"/>
</dbReference>
<dbReference type="Gene3D" id="2.60.40.1180">
    <property type="entry name" value="Golgi alpha-mannosidase II"/>
    <property type="match status" value="1"/>
</dbReference>
<evidence type="ECO:0000256" key="2">
    <source>
        <dbReference type="ARBA" id="ARBA00022729"/>
    </source>
</evidence>
<keyword evidence="4" id="KW-0326">Glycosidase</keyword>
<dbReference type="Gene3D" id="2.80.10.50">
    <property type="match status" value="1"/>
</dbReference>
<dbReference type="Proteomes" id="UP000623608">
    <property type="component" value="Unassembled WGS sequence"/>
</dbReference>
<dbReference type="Pfam" id="PF02055">
    <property type="entry name" value="Glyco_hydro_30"/>
    <property type="match status" value="1"/>
</dbReference>
<feature type="chain" id="PRO_5037755941" evidence="5">
    <location>
        <begin position="36"/>
        <end position="622"/>
    </location>
</feature>
<name>A0A919NLR1_9ACTN</name>
<keyword evidence="2 5" id="KW-0732">Signal</keyword>
<organism evidence="7 8">
    <name type="scientific">Paractinoplanes tereljensis</name>
    <dbReference type="NCBI Taxonomy" id="571912"/>
    <lineage>
        <taxon>Bacteria</taxon>
        <taxon>Bacillati</taxon>
        <taxon>Actinomycetota</taxon>
        <taxon>Actinomycetes</taxon>
        <taxon>Micromonosporales</taxon>
        <taxon>Micromonosporaceae</taxon>
        <taxon>Paractinoplanes</taxon>
    </lineage>
</organism>
<dbReference type="PANTHER" id="PTHR11069:SF23">
    <property type="entry name" value="LYSOSOMAL ACID GLUCOSYLCERAMIDASE"/>
    <property type="match status" value="1"/>
</dbReference>
<dbReference type="PROSITE" id="PS50231">
    <property type="entry name" value="RICIN_B_LECTIN"/>
    <property type="match status" value="1"/>
</dbReference>
<dbReference type="SUPFAM" id="SSF50370">
    <property type="entry name" value="Ricin B-like lectins"/>
    <property type="match status" value="1"/>
</dbReference>
<dbReference type="SMART" id="SM00458">
    <property type="entry name" value="RICIN"/>
    <property type="match status" value="1"/>
</dbReference>
<dbReference type="PRINTS" id="PR00843">
    <property type="entry name" value="GLHYDRLASE30"/>
</dbReference>
<reference evidence="7" key="1">
    <citation type="submission" date="2021-01" db="EMBL/GenBank/DDBJ databases">
        <title>Whole genome shotgun sequence of Actinoplanes tereljensis NBRC 105297.</title>
        <authorList>
            <person name="Komaki H."/>
            <person name="Tamura T."/>
        </authorList>
    </citation>
    <scope>NUCLEOTIDE SEQUENCE</scope>
    <source>
        <strain evidence="7">NBRC 105297</strain>
    </source>
</reference>
<dbReference type="Pfam" id="PF00652">
    <property type="entry name" value="Ricin_B_lectin"/>
    <property type="match status" value="1"/>
</dbReference>
<dbReference type="Gene3D" id="3.20.20.80">
    <property type="entry name" value="Glycosidases"/>
    <property type="match status" value="1"/>
</dbReference>
<dbReference type="SUPFAM" id="SSF51445">
    <property type="entry name" value="(Trans)glycosidases"/>
    <property type="match status" value="1"/>
</dbReference>
<dbReference type="InterPro" id="IPR001139">
    <property type="entry name" value="Glyco_hydro_30"/>
</dbReference>
<keyword evidence="8" id="KW-1185">Reference proteome</keyword>
<dbReference type="InterPro" id="IPR000772">
    <property type="entry name" value="Ricin_B_lectin"/>
</dbReference>
<dbReference type="GO" id="GO:0006680">
    <property type="term" value="P:glucosylceramide catabolic process"/>
    <property type="evidence" value="ECO:0007669"/>
    <property type="project" value="TreeGrafter"/>
</dbReference>
<sequence>MKILSEGTPPMSRTRIAAVLAAVLATAGFSAPAQAAAATTVQVYLSSESRTAGYEPKNGNWYTNPATGLAGTPYQLSKQADLATAAAGGTATITVDTSQQFQSVLGVGSSLEESTIYNLSRMSAAGRDAALRALVDPVNGAGFNVARITLGTSDFTSHEFYTYDDGVADPSLARFSIQRDIDYHIISTLQQALTINPDLKIFASAWSAPPWMKTSNNIIGGSLLSQYIPTLATYYGKAVRAYAALGIPILGLTLQNEPLFSPADYPGMLVSADQERQLAKAVRAELPTTKIWAFDHNFSEGASYAAGVLTADARSSVDGIAFHDYAGEPSVMATVKATYPEKDVLMTERSVWGTAGADRIVQYFRNQATLYEGWVSMLDQNRSPERWSGSPDPTMLVQSASAPDTFWKTPDYNMVAQFSKFVKAGAKRVASNSAGSVSNVAFVNPDNSLVTVVVNQTTANQTFAVRAGARQFSATLPAKTTGTYVWAGAGDAGAGPSRTGQITGYGGKCVDVAGASSANGAAVQLYTCNGTAAQSWTVGTDGTVRALGKCLDVTSASSANGTKIQLYDCNGTTAQQWTANADGTLRSLGKCLDATGPSSADGTRLQIWDCSASANQKWTLPA</sequence>
<feature type="domain" description="Ricin B lectin" evidence="6">
    <location>
        <begin position="497"/>
        <end position="621"/>
    </location>
</feature>
<dbReference type="InterPro" id="IPR013780">
    <property type="entry name" value="Glyco_hydro_b"/>
</dbReference>
<dbReference type="SUPFAM" id="SSF51011">
    <property type="entry name" value="Glycosyl hydrolase domain"/>
    <property type="match status" value="1"/>
</dbReference>
<dbReference type="AlphaFoldDB" id="A0A919NLR1"/>
<proteinExistence type="inferred from homology"/>
<dbReference type="InterPro" id="IPR017853">
    <property type="entry name" value="GH"/>
</dbReference>
<dbReference type="InterPro" id="IPR035992">
    <property type="entry name" value="Ricin_B-like_lectins"/>
</dbReference>
<gene>
    <name evidence="7" type="primary">srfJ_1</name>
    <name evidence="7" type="ORF">Ate02nite_28770</name>
</gene>
<evidence type="ECO:0000256" key="3">
    <source>
        <dbReference type="ARBA" id="ARBA00022801"/>
    </source>
</evidence>
<dbReference type="GO" id="GO:0004348">
    <property type="term" value="F:glucosylceramidase activity"/>
    <property type="evidence" value="ECO:0007669"/>
    <property type="project" value="InterPro"/>
</dbReference>
<dbReference type="PANTHER" id="PTHR11069">
    <property type="entry name" value="GLUCOSYLCERAMIDASE"/>
    <property type="match status" value="1"/>
</dbReference>
<evidence type="ECO:0000256" key="4">
    <source>
        <dbReference type="RuleBase" id="RU361188"/>
    </source>
</evidence>
<evidence type="ECO:0000313" key="7">
    <source>
        <dbReference type="EMBL" id="GIF20147.1"/>
    </source>
</evidence>
<feature type="signal peptide" evidence="5">
    <location>
        <begin position="1"/>
        <end position="35"/>
    </location>
</feature>
<protein>
    <submittedName>
        <fullName evidence="7">Glucosylceramidase</fullName>
    </submittedName>
</protein>
<evidence type="ECO:0000313" key="8">
    <source>
        <dbReference type="Proteomes" id="UP000623608"/>
    </source>
</evidence>
<comment type="caution">
    <text evidence="7">The sequence shown here is derived from an EMBL/GenBank/DDBJ whole genome shotgun (WGS) entry which is preliminary data.</text>
</comment>
<dbReference type="CDD" id="cd23451">
    <property type="entry name" value="beta-trefoil_Ricin_laminarinase"/>
    <property type="match status" value="1"/>
</dbReference>
<evidence type="ECO:0000256" key="5">
    <source>
        <dbReference type="SAM" id="SignalP"/>
    </source>
</evidence>
<evidence type="ECO:0000256" key="1">
    <source>
        <dbReference type="ARBA" id="ARBA00005382"/>
    </source>
</evidence>
<keyword evidence="3 4" id="KW-0378">Hydrolase</keyword>
<dbReference type="InterPro" id="IPR033452">
    <property type="entry name" value="GH30_C"/>
</dbReference>